<dbReference type="CDD" id="cd09218">
    <property type="entry name" value="TLP-PA"/>
    <property type="match status" value="1"/>
</dbReference>
<comment type="caution">
    <text evidence="7">The sequence shown here is derived from an EMBL/GenBank/DDBJ whole genome shotgun (WGS) entry which is preliminary data.</text>
</comment>
<proteinExistence type="inferred from homology"/>
<protein>
    <submittedName>
        <fullName evidence="7">Putative thaumatin</fullName>
    </submittedName>
</protein>
<keyword evidence="3" id="KW-0964">Secreted</keyword>
<feature type="disulfide bond" evidence="5">
    <location>
        <begin position="225"/>
        <end position="234"/>
    </location>
</feature>
<evidence type="ECO:0000313" key="8">
    <source>
        <dbReference type="Proteomes" id="UP000265566"/>
    </source>
</evidence>
<dbReference type="AlphaFoldDB" id="A0A396H709"/>
<dbReference type="Gramene" id="rna43283">
    <property type="protein sequence ID" value="RHN48553.1"/>
    <property type="gene ID" value="gene43283"/>
</dbReference>
<keyword evidence="4 5" id="KW-1015">Disulfide bond</keyword>
<dbReference type="FunFam" id="2.60.110.10:FF:000002">
    <property type="entry name" value="Thaumatin-like protein 1a"/>
    <property type="match status" value="1"/>
</dbReference>
<name>A0A396H709_MEDTR</name>
<dbReference type="GO" id="GO:0005576">
    <property type="term" value="C:extracellular region"/>
    <property type="evidence" value="ECO:0007669"/>
    <property type="project" value="UniProtKB-SubCell"/>
</dbReference>
<evidence type="ECO:0000256" key="6">
    <source>
        <dbReference type="SAM" id="Phobius"/>
    </source>
</evidence>
<feature type="disulfide bond" evidence="5">
    <location>
        <begin position="123"/>
        <end position="132"/>
    </location>
</feature>
<gene>
    <name evidence="7" type="ORF">MtrunA17_Chr7g0265011</name>
</gene>
<dbReference type="Pfam" id="PF00314">
    <property type="entry name" value="Thaumatin"/>
    <property type="match status" value="1"/>
</dbReference>
<keyword evidence="6" id="KW-0812">Transmembrane</keyword>
<dbReference type="PIRSF" id="PIRSF002703">
    <property type="entry name" value="Thaumatin"/>
    <property type="match status" value="1"/>
</dbReference>
<dbReference type="InterPro" id="IPR037176">
    <property type="entry name" value="Osmotin/thaumatin-like_sf"/>
</dbReference>
<feature type="disulfide bond" evidence="5">
    <location>
        <begin position="205"/>
        <end position="221"/>
    </location>
</feature>
<evidence type="ECO:0000256" key="3">
    <source>
        <dbReference type="ARBA" id="ARBA00022525"/>
    </source>
</evidence>
<dbReference type="Gene3D" id="2.60.110.10">
    <property type="entry name" value="Thaumatin"/>
    <property type="match status" value="1"/>
</dbReference>
<evidence type="ECO:0000256" key="4">
    <source>
        <dbReference type="ARBA" id="ARBA00023157"/>
    </source>
</evidence>
<feature type="disulfide bond" evidence="5">
    <location>
        <begin position="197"/>
        <end position="258"/>
    </location>
</feature>
<evidence type="ECO:0000313" key="7">
    <source>
        <dbReference type="EMBL" id="RHN48553.1"/>
    </source>
</evidence>
<dbReference type="SUPFAM" id="SSF49870">
    <property type="entry name" value="Osmotin, thaumatin-like protein"/>
    <property type="match status" value="1"/>
</dbReference>
<feature type="disulfide bond" evidence="5">
    <location>
        <begin position="75"/>
        <end position="286"/>
    </location>
</feature>
<dbReference type="PROSITE" id="PS51367">
    <property type="entry name" value="THAUMATIN_2"/>
    <property type="match status" value="1"/>
</dbReference>
<feature type="transmembrane region" description="Helical" evidence="6">
    <location>
        <begin position="46"/>
        <end position="67"/>
    </location>
</feature>
<comment type="similarity">
    <text evidence="2">Belongs to the thaumatin family.</text>
</comment>
<dbReference type="EMBL" id="PSQE01000007">
    <property type="protein sequence ID" value="RHN48553.1"/>
    <property type="molecule type" value="Genomic_DNA"/>
</dbReference>
<evidence type="ECO:0000256" key="1">
    <source>
        <dbReference type="ARBA" id="ARBA00004613"/>
    </source>
</evidence>
<evidence type="ECO:0000256" key="5">
    <source>
        <dbReference type="PIRSR" id="PIRSR002703-1"/>
    </source>
</evidence>
<feature type="disulfide bond" evidence="5">
    <location>
        <begin position="192"/>
        <end position="275"/>
    </location>
</feature>
<sequence length="289" mass="31164">MLIIQAMQPINTITHLNEKSHHTQNKINTSLTTIHQIKKTSYMNPIMNTQFALCIILAFSFCGAYGAKITFMNKCPYTVWPGTLTSAQKPQLSKTGFELASGKSDSVDVPSPWEGRFWGRTGCSSNAGKFSCATADCGSGQVACNGAGAVPPATLAELHVEANGGQDYYDISNVDGFNVPMSIVPQGGTGDCKPSSCPANINDVCPTELQMKGPDGKVVACKSACAAFNQPQYCCTGEFNSPDKCKPTQYSDIFEKQCPQAYSYAYDDKSSTFTCFKGPNYTITFCPRT</sequence>
<dbReference type="InterPro" id="IPR001938">
    <property type="entry name" value="Thaumatin"/>
</dbReference>
<dbReference type="InterPro" id="IPR017949">
    <property type="entry name" value="Thaumatin_CS"/>
</dbReference>
<dbReference type="Proteomes" id="UP000265566">
    <property type="component" value="Chromosome 7"/>
</dbReference>
<accession>A0A396H709</accession>
<evidence type="ECO:0000256" key="2">
    <source>
        <dbReference type="ARBA" id="ARBA00010607"/>
    </source>
</evidence>
<comment type="subcellular location">
    <subcellularLocation>
        <location evidence="1">Secreted</location>
    </subcellularLocation>
</comment>
<dbReference type="PROSITE" id="PS00316">
    <property type="entry name" value="THAUMATIN_1"/>
    <property type="match status" value="1"/>
</dbReference>
<organism evidence="7 8">
    <name type="scientific">Medicago truncatula</name>
    <name type="common">Barrel medic</name>
    <name type="synonym">Medicago tribuloides</name>
    <dbReference type="NCBI Taxonomy" id="3880"/>
    <lineage>
        <taxon>Eukaryota</taxon>
        <taxon>Viridiplantae</taxon>
        <taxon>Streptophyta</taxon>
        <taxon>Embryophyta</taxon>
        <taxon>Tracheophyta</taxon>
        <taxon>Spermatophyta</taxon>
        <taxon>Magnoliopsida</taxon>
        <taxon>eudicotyledons</taxon>
        <taxon>Gunneridae</taxon>
        <taxon>Pentapetalae</taxon>
        <taxon>rosids</taxon>
        <taxon>fabids</taxon>
        <taxon>Fabales</taxon>
        <taxon>Fabaceae</taxon>
        <taxon>Papilionoideae</taxon>
        <taxon>50 kb inversion clade</taxon>
        <taxon>NPAAA clade</taxon>
        <taxon>Hologalegina</taxon>
        <taxon>IRL clade</taxon>
        <taxon>Trifolieae</taxon>
        <taxon>Medicago</taxon>
    </lineage>
</organism>
<dbReference type="PANTHER" id="PTHR31048">
    <property type="entry name" value="OS03G0233200 PROTEIN"/>
    <property type="match status" value="1"/>
</dbReference>
<feature type="disulfide bond" evidence="5">
    <location>
        <begin position="137"/>
        <end position="144"/>
    </location>
</feature>
<dbReference type="SMART" id="SM00205">
    <property type="entry name" value="THN"/>
    <property type="match status" value="1"/>
</dbReference>
<reference evidence="8" key="1">
    <citation type="journal article" date="2018" name="Nat. Plants">
        <title>Whole-genome landscape of Medicago truncatula symbiotic genes.</title>
        <authorList>
            <person name="Pecrix Y."/>
            <person name="Staton S.E."/>
            <person name="Sallet E."/>
            <person name="Lelandais-Briere C."/>
            <person name="Moreau S."/>
            <person name="Carrere S."/>
            <person name="Blein T."/>
            <person name="Jardinaud M.F."/>
            <person name="Latrasse D."/>
            <person name="Zouine M."/>
            <person name="Zahm M."/>
            <person name="Kreplak J."/>
            <person name="Mayjonade B."/>
            <person name="Satge C."/>
            <person name="Perez M."/>
            <person name="Cauet S."/>
            <person name="Marande W."/>
            <person name="Chantry-Darmon C."/>
            <person name="Lopez-Roques C."/>
            <person name="Bouchez O."/>
            <person name="Berard A."/>
            <person name="Debelle F."/>
            <person name="Munos S."/>
            <person name="Bendahmane A."/>
            <person name="Berges H."/>
            <person name="Niebel A."/>
            <person name="Buitink J."/>
            <person name="Frugier F."/>
            <person name="Benhamed M."/>
            <person name="Crespi M."/>
            <person name="Gouzy J."/>
            <person name="Gamas P."/>
        </authorList>
    </citation>
    <scope>NUCLEOTIDE SEQUENCE [LARGE SCALE GENOMIC DNA]</scope>
    <source>
        <strain evidence="8">cv. Jemalong A17</strain>
    </source>
</reference>
<feature type="disulfide bond" evidence="5">
    <location>
        <begin position="235"/>
        <end position="245"/>
    </location>
</feature>
<dbReference type="PRINTS" id="PR00347">
    <property type="entry name" value="THAUMATIN"/>
</dbReference>
<keyword evidence="6" id="KW-1133">Transmembrane helix</keyword>
<keyword evidence="6" id="KW-0472">Membrane</keyword>